<evidence type="ECO:0000313" key="8">
    <source>
        <dbReference type="EMBL" id="MBS2097456.1"/>
    </source>
</evidence>
<dbReference type="SUPFAM" id="SSF88946">
    <property type="entry name" value="Sigma2 domain of RNA polymerase sigma factors"/>
    <property type="match status" value="1"/>
</dbReference>
<dbReference type="PANTHER" id="PTHR43133:SF8">
    <property type="entry name" value="RNA POLYMERASE SIGMA FACTOR HI_1459-RELATED"/>
    <property type="match status" value="1"/>
</dbReference>
<dbReference type="EMBL" id="JAGUCO010000002">
    <property type="protein sequence ID" value="MBS2097456.1"/>
    <property type="molecule type" value="Genomic_DNA"/>
</dbReference>
<name>A0ABS5JSM3_9BACT</name>
<dbReference type="SUPFAM" id="SSF88659">
    <property type="entry name" value="Sigma3 and sigma4 domains of RNA polymerase sigma factors"/>
    <property type="match status" value="1"/>
</dbReference>
<evidence type="ECO:0000256" key="2">
    <source>
        <dbReference type="ARBA" id="ARBA00023015"/>
    </source>
</evidence>
<dbReference type="Pfam" id="PF04542">
    <property type="entry name" value="Sigma70_r2"/>
    <property type="match status" value="1"/>
</dbReference>
<comment type="similarity">
    <text evidence="1">Belongs to the sigma-70 factor family. ECF subfamily.</text>
</comment>
<keyword evidence="5" id="KW-0804">Transcription</keyword>
<organism evidence="8 9">
    <name type="scientific">Carboxylicivirga linearis</name>
    <dbReference type="NCBI Taxonomy" id="1628157"/>
    <lineage>
        <taxon>Bacteria</taxon>
        <taxon>Pseudomonadati</taxon>
        <taxon>Bacteroidota</taxon>
        <taxon>Bacteroidia</taxon>
        <taxon>Marinilabiliales</taxon>
        <taxon>Marinilabiliaceae</taxon>
        <taxon>Carboxylicivirga</taxon>
    </lineage>
</organism>
<reference evidence="8 9" key="1">
    <citation type="journal article" date="2015" name="Int. J. Syst. Evol. Microbiol.">
        <title>Carboxylicivirga linearis sp. nov., isolated from a sea cucumber culture pond.</title>
        <authorList>
            <person name="Wang F.Q."/>
            <person name="Zhou Y.X."/>
            <person name="Lin X.Z."/>
            <person name="Chen G.J."/>
            <person name="Du Z.J."/>
        </authorList>
    </citation>
    <scope>NUCLEOTIDE SEQUENCE [LARGE SCALE GENOMIC DNA]</scope>
    <source>
        <strain evidence="8 9">FB218</strain>
    </source>
</reference>
<dbReference type="Gene3D" id="1.10.1740.10">
    <property type="match status" value="1"/>
</dbReference>
<dbReference type="Proteomes" id="UP000708576">
    <property type="component" value="Unassembled WGS sequence"/>
</dbReference>
<evidence type="ECO:0000313" key="9">
    <source>
        <dbReference type="Proteomes" id="UP000708576"/>
    </source>
</evidence>
<dbReference type="NCBIfam" id="TIGR02937">
    <property type="entry name" value="sigma70-ECF"/>
    <property type="match status" value="1"/>
</dbReference>
<dbReference type="PANTHER" id="PTHR43133">
    <property type="entry name" value="RNA POLYMERASE ECF-TYPE SIGMA FACTO"/>
    <property type="match status" value="1"/>
</dbReference>
<protein>
    <submittedName>
        <fullName evidence="8">Sigma-70 family RNA polymerase sigma factor</fullName>
    </submittedName>
</protein>
<evidence type="ECO:0000256" key="1">
    <source>
        <dbReference type="ARBA" id="ARBA00010641"/>
    </source>
</evidence>
<dbReference type="Pfam" id="PF08281">
    <property type="entry name" value="Sigma70_r4_2"/>
    <property type="match status" value="1"/>
</dbReference>
<dbReference type="RefSeq" id="WP_212213885.1">
    <property type="nucleotide sequence ID" value="NZ_JAGUCO010000002.1"/>
</dbReference>
<dbReference type="InterPro" id="IPR014284">
    <property type="entry name" value="RNA_pol_sigma-70_dom"/>
</dbReference>
<evidence type="ECO:0000256" key="5">
    <source>
        <dbReference type="ARBA" id="ARBA00023163"/>
    </source>
</evidence>
<feature type="domain" description="RNA polymerase sigma factor 70 region 4 type 2" evidence="7">
    <location>
        <begin position="100"/>
        <end position="150"/>
    </location>
</feature>
<gene>
    <name evidence="8" type="ORF">KEM10_04135</name>
</gene>
<dbReference type="InterPro" id="IPR036388">
    <property type="entry name" value="WH-like_DNA-bd_sf"/>
</dbReference>
<evidence type="ECO:0000259" key="6">
    <source>
        <dbReference type="Pfam" id="PF04542"/>
    </source>
</evidence>
<keyword evidence="4" id="KW-0238">DNA-binding</keyword>
<dbReference type="Gene3D" id="1.10.10.10">
    <property type="entry name" value="Winged helix-like DNA-binding domain superfamily/Winged helix DNA-binding domain"/>
    <property type="match status" value="1"/>
</dbReference>
<evidence type="ECO:0000256" key="3">
    <source>
        <dbReference type="ARBA" id="ARBA00023082"/>
    </source>
</evidence>
<evidence type="ECO:0000259" key="7">
    <source>
        <dbReference type="Pfam" id="PF08281"/>
    </source>
</evidence>
<keyword evidence="2" id="KW-0805">Transcription regulation</keyword>
<feature type="domain" description="RNA polymerase sigma-70 region 2" evidence="6">
    <location>
        <begin position="8"/>
        <end position="74"/>
    </location>
</feature>
<dbReference type="InterPro" id="IPR007627">
    <property type="entry name" value="RNA_pol_sigma70_r2"/>
</dbReference>
<proteinExistence type="inferred from homology"/>
<comment type="caution">
    <text evidence="8">The sequence shown here is derived from an EMBL/GenBank/DDBJ whole genome shotgun (WGS) entry which is preliminary data.</text>
</comment>
<dbReference type="InterPro" id="IPR013324">
    <property type="entry name" value="RNA_pol_sigma_r3/r4-like"/>
</dbReference>
<dbReference type="InterPro" id="IPR013249">
    <property type="entry name" value="RNA_pol_sigma70_r4_t2"/>
</dbReference>
<dbReference type="InterPro" id="IPR039425">
    <property type="entry name" value="RNA_pol_sigma-70-like"/>
</dbReference>
<keyword evidence="3" id="KW-0731">Sigma factor</keyword>
<sequence>MTQFETVYQMYYQGLHRAAQQMLSNKEEAGDVVQEVFVSLYNRMQSHSAEINNVKSWLYRAVMNKCIDAGRSQKNIQSLEGVSVVAEDINIDDNNYQTKILQAALQSLNEKERMMVVLYSQGLSYKEIAETAEVNFTSVGKTLSRSLKKLETLLKHQKHELLG</sequence>
<dbReference type="InterPro" id="IPR013325">
    <property type="entry name" value="RNA_pol_sigma_r2"/>
</dbReference>
<keyword evidence="9" id="KW-1185">Reference proteome</keyword>
<dbReference type="CDD" id="cd06171">
    <property type="entry name" value="Sigma70_r4"/>
    <property type="match status" value="1"/>
</dbReference>
<accession>A0ABS5JSM3</accession>
<evidence type="ECO:0000256" key="4">
    <source>
        <dbReference type="ARBA" id="ARBA00023125"/>
    </source>
</evidence>